<organism evidence="1">
    <name type="scientific">Arundo donax</name>
    <name type="common">Giant reed</name>
    <name type="synonym">Donax arundinaceus</name>
    <dbReference type="NCBI Taxonomy" id="35708"/>
    <lineage>
        <taxon>Eukaryota</taxon>
        <taxon>Viridiplantae</taxon>
        <taxon>Streptophyta</taxon>
        <taxon>Embryophyta</taxon>
        <taxon>Tracheophyta</taxon>
        <taxon>Spermatophyta</taxon>
        <taxon>Magnoliopsida</taxon>
        <taxon>Liliopsida</taxon>
        <taxon>Poales</taxon>
        <taxon>Poaceae</taxon>
        <taxon>PACMAD clade</taxon>
        <taxon>Arundinoideae</taxon>
        <taxon>Arundineae</taxon>
        <taxon>Arundo</taxon>
    </lineage>
</organism>
<dbReference type="EMBL" id="GBRH01270725">
    <property type="protein sequence ID" value="JAD27170.1"/>
    <property type="molecule type" value="Transcribed_RNA"/>
</dbReference>
<dbReference type="AlphaFoldDB" id="A0A0A8YQQ9"/>
<name>A0A0A8YQQ9_ARUDO</name>
<reference evidence="1" key="2">
    <citation type="journal article" date="2015" name="Data Brief">
        <title>Shoot transcriptome of the giant reed, Arundo donax.</title>
        <authorList>
            <person name="Barrero R.A."/>
            <person name="Guerrero F.D."/>
            <person name="Moolhuijzen P."/>
            <person name="Goolsby J.A."/>
            <person name="Tidwell J."/>
            <person name="Bellgard S.E."/>
            <person name="Bellgard M.I."/>
        </authorList>
    </citation>
    <scope>NUCLEOTIDE SEQUENCE</scope>
    <source>
        <tissue evidence="1">Shoot tissue taken approximately 20 cm above the soil surface</tissue>
    </source>
</reference>
<evidence type="ECO:0000313" key="1">
    <source>
        <dbReference type="EMBL" id="JAD27170.1"/>
    </source>
</evidence>
<proteinExistence type="predicted"/>
<sequence length="16" mass="1959">MRLIAPRYNKISEVIR</sequence>
<accession>A0A0A8YQQ9</accession>
<reference evidence="1" key="1">
    <citation type="submission" date="2014-09" db="EMBL/GenBank/DDBJ databases">
        <authorList>
            <person name="Magalhaes I.L.F."/>
            <person name="Oliveira U."/>
            <person name="Santos F.R."/>
            <person name="Vidigal T.H.D.A."/>
            <person name="Brescovit A.D."/>
            <person name="Santos A.J."/>
        </authorList>
    </citation>
    <scope>NUCLEOTIDE SEQUENCE</scope>
    <source>
        <tissue evidence="1">Shoot tissue taken approximately 20 cm above the soil surface</tissue>
    </source>
</reference>
<protein>
    <submittedName>
        <fullName evidence="1">Uncharacterized protein</fullName>
    </submittedName>
</protein>